<dbReference type="KEGG" id="ccu:Ccur_04630"/>
<feature type="compositionally biased region" description="Polar residues" evidence="1">
    <location>
        <begin position="49"/>
        <end position="58"/>
    </location>
</feature>
<evidence type="ECO:0000313" key="3">
    <source>
        <dbReference type="EMBL" id="ACU94185.1"/>
    </source>
</evidence>
<name>C7MMP5_CRYCD</name>
<dbReference type="Gene3D" id="2.170.130.30">
    <property type="match status" value="1"/>
</dbReference>
<feature type="domain" description="Transcobalamin-like C-terminal" evidence="2">
    <location>
        <begin position="172"/>
        <end position="242"/>
    </location>
</feature>
<accession>C7MMP5</accession>
<protein>
    <recommendedName>
        <fullName evidence="2">Transcobalamin-like C-terminal domain-containing protein</fullName>
    </recommendedName>
</protein>
<dbReference type="AlphaFoldDB" id="C7MMP5"/>
<dbReference type="InterPro" id="IPR027954">
    <property type="entry name" value="Transcobalamin-like_C"/>
</dbReference>
<feature type="compositionally biased region" description="Low complexity" evidence="1">
    <location>
        <begin position="99"/>
        <end position="142"/>
    </location>
</feature>
<dbReference type="STRING" id="469378.Ccur_04630"/>
<dbReference type="Pfam" id="PF14478">
    <property type="entry name" value="DUF4430"/>
    <property type="match status" value="1"/>
</dbReference>
<evidence type="ECO:0000259" key="2">
    <source>
        <dbReference type="Pfam" id="PF14478"/>
    </source>
</evidence>
<dbReference type="EMBL" id="CP001682">
    <property type="protein sequence ID" value="ACU94185.1"/>
    <property type="molecule type" value="Genomic_DNA"/>
</dbReference>
<dbReference type="Proteomes" id="UP000000954">
    <property type="component" value="Chromosome"/>
</dbReference>
<reference evidence="3 4" key="1">
    <citation type="journal article" date="2009" name="Stand. Genomic Sci.">
        <title>Complete genome sequence of Cryptobacterium curtum type strain (12-3).</title>
        <authorList>
            <person name="Mavrommatis K."/>
            <person name="Pukall R."/>
            <person name="Rohde C."/>
            <person name="Chen F."/>
            <person name="Sims D."/>
            <person name="Brettin T."/>
            <person name="Kuske C."/>
            <person name="Detter J.C."/>
            <person name="Han C."/>
            <person name="Lapidus A."/>
            <person name="Copeland A."/>
            <person name="Glavina Del Rio T."/>
            <person name="Nolan M."/>
            <person name="Lucas S."/>
            <person name="Tice H."/>
            <person name="Cheng J.F."/>
            <person name="Bruce D."/>
            <person name="Goodwin L."/>
            <person name="Pitluck S."/>
            <person name="Ovchinnikova G."/>
            <person name="Pati A."/>
            <person name="Ivanova N."/>
            <person name="Chen A."/>
            <person name="Palaniappan K."/>
            <person name="Chain P."/>
            <person name="D'haeseleer P."/>
            <person name="Goker M."/>
            <person name="Bristow J."/>
            <person name="Eisen J.A."/>
            <person name="Markowitz V."/>
            <person name="Hugenholtz P."/>
            <person name="Rohde M."/>
            <person name="Klenk H.P."/>
            <person name="Kyrpides N.C."/>
        </authorList>
    </citation>
    <scope>NUCLEOTIDE SEQUENCE [LARGE SCALE GENOMIC DNA]</scope>
    <source>
        <strain evidence="4">ATCC 700683 / DSM 15641 / 12-3</strain>
    </source>
</reference>
<feature type="region of interest" description="Disordered" evidence="1">
    <location>
        <begin position="46"/>
        <end position="142"/>
    </location>
</feature>
<dbReference type="eggNOG" id="ENOG5033AEP">
    <property type="taxonomic scope" value="Bacteria"/>
</dbReference>
<gene>
    <name evidence="3" type="ordered locus">Ccur_04630</name>
</gene>
<evidence type="ECO:0000256" key="1">
    <source>
        <dbReference type="SAM" id="MobiDB-lite"/>
    </source>
</evidence>
<keyword evidence="4" id="KW-1185">Reference proteome</keyword>
<dbReference type="OrthoDB" id="9004184at2"/>
<sequence length="246" mass="25051">MKDARWRWIATAACCVLIVVSAWTLGSYFLGSSGASEDLFTTVAPAESDASSGVTTTGDLIPKQEDDTADQSDGAAGEDTGSSDDPTPPLAAADSAYATQSGDPQSSDSSSRSSDGSSVAGGSSASSATTSGSSSSSSSSGDQLTHIQVNITVDGTAAGSNISSALLSIPAGSTVYDALKATGASVNARSTVYGMYVAGINGLAEKEYGAQSGWIYYVNGQFADRACDRWRLSEGDYVKWVYVSDN</sequence>
<organism evidence="3 4">
    <name type="scientific">Cryptobacterium curtum (strain ATCC 700683 / DSM 15641 / CCUG 43107 / 12-3)</name>
    <dbReference type="NCBI Taxonomy" id="469378"/>
    <lineage>
        <taxon>Bacteria</taxon>
        <taxon>Bacillati</taxon>
        <taxon>Actinomycetota</taxon>
        <taxon>Coriobacteriia</taxon>
        <taxon>Eggerthellales</taxon>
        <taxon>Eggerthellaceae</taxon>
        <taxon>Cryptobacterium</taxon>
    </lineage>
</organism>
<evidence type="ECO:0000313" key="4">
    <source>
        <dbReference type="Proteomes" id="UP000000954"/>
    </source>
</evidence>
<dbReference type="RefSeq" id="WP_012802873.1">
    <property type="nucleotide sequence ID" value="NC_013170.1"/>
</dbReference>
<dbReference type="HOGENOM" id="CLU_1127612_0_0_11"/>
<proteinExistence type="predicted"/>